<keyword evidence="5" id="KW-1185">Reference proteome</keyword>
<dbReference type="EMBL" id="WWBZ02000016">
    <property type="protein sequence ID" value="KAF4309611.1"/>
    <property type="molecule type" value="Genomic_DNA"/>
</dbReference>
<dbReference type="PANTHER" id="PTHR34502">
    <property type="entry name" value="DUF6594 DOMAIN-CONTAINING PROTEIN-RELATED"/>
    <property type="match status" value="1"/>
</dbReference>
<feature type="region of interest" description="Disordered" evidence="1">
    <location>
        <begin position="1"/>
        <end position="44"/>
    </location>
</feature>
<keyword evidence="2" id="KW-0812">Transmembrane</keyword>
<keyword evidence="2" id="KW-1133">Transmembrane helix</keyword>
<feature type="compositionally biased region" description="Low complexity" evidence="1">
    <location>
        <begin position="26"/>
        <end position="39"/>
    </location>
</feature>
<dbReference type="AlphaFoldDB" id="A0A8H4N8D5"/>
<protein>
    <recommendedName>
        <fullName evidence="3">DUF6594 domain-containing protein</fullName>
    </recommendedName>
</protein>
<feature type="transmembrane region" description="Helical" evidence="2">
    <location>
        <begin position="278"/>
        <end position="299"/>
    </location>
</feature>
<reference evidence="4" key="1">
    <citation type="submission" date="2020-04" db="EMBL/GenBank/DDBJ databases">
        <title>Genome Assembly and Annotation of Botryosphaeria dothidea sdau 11-99, a Latent Pathogen of Apple Fruit Ring Rot in China.</title>
        <authorList>
            <person name="Yu C."/>
            <person name="Diao Y."/>
            <person name="Lu Q."/>
            <person name="Zhao J."/>
            <person name="Cui S."/>
            <person name="Peng C."/>
            <person name="He B."/>
            <person name="Liu H."/>
        </authorList>
    </citation>
    <scope>NUCLEOTIDE SEQUENCE [LARGE SCALE GENOMIC DNA]</scope>
    <source>
        <strain evidence="4">Sdau11-99</strain>
    </source>
</reference>
<comment type="caution">
    <text evidence="4">The sequence shown here is derived from an EMBL/GenBank/DDBJ whole genome shotgun (WGS) entry which is preliminary data.</text>
</comment>
<dbReference type="InterPro" id="IPR046529">
    <property type="entry name" value="DUF6594"/>
</dbReference>
<evidence type="ECO:0000256" key="1">
    <source>
        <dbReference type="SAM" id="MobiDB-lite"/>
    </source>
</evidence>
<dbReference type="Proteomes" id="UP000572817">
    <property type="component" value="Unassembled WGS sequence"/>
</dbReference>
<evidence type="ECO:0000256" key="2">
    <source>
        <dbReference type="SAM" id="Phobius"/>
    </source>
</evidence>
<evidence type="ECO:0000259" key="3">
    <source>
        <dbReference type="Pfam" id="PF20237"/>
    </source>
</evidence>
<dbReference type="PANTHER" id="PTHR34502:SF5">
    <property type="entry name" value="DUF6594 DOMAIN-CONTAINING PROTEIN"/>
    <property type="match status" value="1"/>
</dbReference>
<sequence length="328" mass="36984">MSNYASPILPSYHPPATGGSAPRLIPPAGAGASGNPSPGDDLPAGYPKFAEKMCHIPETAIFRRFGTLNAQNLLYLQAELVSMEERLRKLQRVDATSSVGKKSKYARNWFYLSQSRKDGDEKQWRLVRRIRQTLKEYNSTIIEQAKILRMQTPGRYDLDHVQRFLETDVMGPLALTGRDSGTWGSMKEPESHAKDLVALLSRHDEDSFSKWVTERASLKLFKLPPCWRRAWTSQKTHDLDCLEDRILLRWTHHLTSILASALPILSIAILYRVRSLEIRLGIIAIFNLILSLCLTIFTTAKRTDIFAVTAAFSAVQVVFVQVGTETSL</sequence>
<evidence type="ECO:0000313" key="5">
    <source>
        <dbReference type="Proteomes" id="UP000572817"/>
    </source>
</evidence>
<feature type="transmembrane region" description="Helical" evidence="2">
    <location>
        <begin position="305"/>
        <end position="324"/>
    </location>
</feature>
<evidence type="ECO:0000313" key="4">
    <source>
        <dbReference type="EMBL" id="KAF4309611.1"/>
    </source>
</evidence>
<feature type="domain" description="DUF6594" evidence="3">
    <location>
        <begin position="46"/>
        <end position="317"/>
    </location>
</feature>
<gene>
    <name evidence="4" type="ORF">GTA08_BOTSDO02499</name>
</gene>
<accession>A0A8H4N8D5</accession>
<dbReference type="Pfam" id="PF20237">
    <property type="entry name" value="DUF6594"/>
    <property type="match status" value="1"/>
</dbReference>
<proteinExistence type="predicted"/>
<feature type="transmembrane region" description="Helical" evidence="2">
    <location>
        <begin position="250"/>
        <end position="271"/>
    </location>
</feature>
<dbReference type="OrthoDB" id="5342093at2759"/>
<organism evidence="4 5">
    <name type="scientific">Botryosphaeria dothidea</name>
    <dbReference type="NCBI Taxonomy" id="55169"/>
    <lineage>
        <taxon>Eukaryota</taxon>
        <taxon>Fungi</taxon>
        <taxon>Dikarya</taxon>
        <taxon>Ascomycota</taxon>
        <taxon>Pezizomycotina</taxon>
        <taxon>Dothideomycetes</taxon>
        <taxon>Dothideomycetes incertae sedis</taxon>
        <taxon>Botryosphaeriales</taxon>
        <taxon>Botryosphaeriaceae</taxon>
        <taxon>Botryosphaeria</taxon>
    </lineage>
</organism>
<name>A0A8H4N8D5_9PEZI</name>
<keyword evidence="2" id="KW-0472">Membrane</keyword>